<dbReference type="EMBL" id="BMAT01003288">
    <property type="protein sequence ID" value="GFS22972.1"/>
    <property type="molecule type" value="Genomic_DNA"/>
</dbReference>
<proteinExistence type="predicted"/>
<sequence>MLERITVPAFSTFNINFPIGMFFKQAVGQYAFDLIPNHWLTINLGLMHEQNETEPSCSMVEVVESERKRKSRKMKEIKKRSMVTELWREAIVGMVACGHDQFLERCQVLKYSGDIWKDGKDVHSVEVYKKLFQLINMIVTLTVTFLLMQMVILSVKLEAVVADGMLALKSTVELKLI</sequence>
<protein>
    <submittedName>
        <fullName evidence="2">Uncharacterized protein</fullName>
    </submittedName>
</protein>
<gene>
    <name evidence="2" type="ORF">ElyMa_001628400</name>
</gene>
<dbReference type="AlphaFoldDB" id="A0AAV4JN68"/>
<evidence type="ECO:0000256" key="1">
    <source>
        <dbReference type="SAM" id="Phobius"/>
    </source>
</evidence>
<keyword evidence="1" id="KW-1133">Transmembrane helix</keyword>
<name>A0AAV4JN68_9GAST</name>
<comment type="caution">
    <text evidence="2">The sequence shown here is derived from an EMBL/GenBank/DDBJ whole genome shotgun (WGS) entry which is preliminary data.</text>
</comment>
<evidence type="ECO:0000313" key="2">
    <source>
        <dbReference type="EMBL" id="GFS22972.1"/>
    </source>
</evidence>
<organism evidence="2 3">
    <name type="scientific">Elysia marginata</name>
    <dbReference type="NCBI Taxonomy" id="1093978"/>
    <lineage>
        <taxon>Eukaryota</taxon>
        <taxon>Metazoa</taxon>
        <taxon>Spiralia</taxon>
        <taxon>Lophotrochozoa</taxon>
        <taxon>Mollusca</taxon>
        <taxon>Gastropoda</taxon>
        <taxon>Heterobranchia</taxon>
        <taxon>Euthyneura</taxon>
        <taxon>Panpulmonata</taxon>
        <taxon>Sacoglossa</taxon>
        <taxon>Placobranchoidea</taxon>
        <taxon>Plakobranchidae</taxon>
        <taxon>Elysia</taxon>
    </lineage>
</organism>
<dbReference type="Proteomes" id="UP000762676">
    <property type="component" value="Unassembled WGS sequence"/>
</dbReference>
<feature type="transmembrane region" description="Helical" evidence="1">
    <location>
        <begin position="134"/>
        <end position="155"/>
    </location>
</feature>
<keyword evidence="1" id="KW-0472">Membrane</keyword>
<keyword evidence="3" id="KW-1185">Reference proteome</keyword>
<keyword evidence="1" id="KW-0812">Transmembrane</keyword>
<evidence type="ECO:0000313" key="3">
    <source>
        <dbReference type="Proteomes" id="UP000762676"/>
    </source>
</evidence>
<reference evidence="2 3" key="1">
    <citation type="journal article" date="2021" name="Elife">
        <title>Chloroplast acquisition without the gene transfer in kleptoplastic sea slugs, Plakobranchus ocellatus.</title>
        <authorList>
            <person name="Maeda T."/>
            <person name="Takahashi S."/>
            <person name="Yoshida T."/>
            <person name="Shimamura S."/>
            <person name="Takaki Y."/>
            <person name="Nagai Y."/>
            <person name="Toyoda A."/>
            <person name="Suzuki Y."/>
            <person name="Arimoto A."/>
            <person name="Ishii H."/>
            <person name="Satoh N."/>
            <person name="Nishiyama T."/>
            <person name="Hasebe M."/>
            <person name="Maruyama T."/>
            <person name="Minagawa J."/>
            <person name="Obokata J."/>
            <person name="Shigenobu S."/>
        </authorList>
    </citation>
    <scope>NUCLEOTIDE SEQUENCE [LARGE SCALE GENOMIC DNA]</scope>
</reference>
<accession>A0AAV4JN68</accession>